<dbReference type="PANTHER" id="PTHR14593">
    <property type="entry name" value="WD REPEAT-CONTAINING PROTEIN 11"/>
    <property type="match status" value="1"/>
</dbReference>
<gene>
    <name evidence="8" type="ORF">ONE63_003006</name>
</gene>
<dbReference type="GO" id="GO:0005737">
    <property type="term" value="C:cytoplasm"/>
    <property type="evidence" value="ECO:0007669"/>
    <property type="project" value="TreeGrafter"/>
</dbReference>
<feature type="compositionally biased region" description="Low complexity" evidence="4">
    <location>
        <begin position="659"/>
        <end position="670"/>
    </location>
</feature>
<evidence type="ECO:0000259" key="5">
    <source>
        <dbReference type="Pfam" id="PF23751"/>
    </source>
</evidence>
<reference evidence="8" key="1">
    <citation type="submission" date="2022-12" db="EMBL/GenBank/DDBJ databases">
        <title>Chromosome-level genome assembly of the bean flower thrips Megalurothrips usitatus.</title>
        <authorList>
            <person name="Ma L."/>
            <person name="Liu Q."/>
            <person name="Li H."/>
            <person name="Cai W."/>
        </authorList>
    </citation>
    <scope>NUCLEOTIDE SEQUENCE</scope>
    <source>
        <strain evidence="8">Cailab_2022a</strain>
    </source>
</reference>
<dbReference type="InterPro" id="IPR036322">
    <property type="entry name" value="WD40_repeat_dom_sf"/>
</dbReference>
<evidence type="ECO:0000256" key="1">
    <source>
        <dbReference type="ARBA" id="ARBA00022574"/>
    </source>
</evidence>
<dbReference type="InterPro" id="IPR057853">
    <property type="entry name" value="Beta-prop_WDR11_2nd"/>
</dbReference>
<keyword evidence="9" id="KW-1185">Reference proteome</keyword>
<evidence type="ECO:0000259" key="7">
    <source>
        <dbReference type="Pfam" id="PF23753"/>
    </source>
</evidence>
<evidence type="ECO:0000313" key="9">
    <source>
        <dbReference type="Proteomes" id="UP001075354"/>
    </source>
</evidence>
<evidence type="ECO:0000256" key="2">
    <source>
        <dbReference type="ARBA" id="ARBA00022737"/>
    </source>
</evidence>
<feature type="domain" description="WDR11 second beta-propeller" evidence="6">
    <location>
        <begin position="502"/>
        <end position="855"/>
    </location>
</feature>
<dbReference type="EMBL" id="JAPTSV010000013">
    <property type="protein sequence ID" value="KAJ1521330.1"/>
    <property type="molecule type" value="Genomic_DNA"/>
</dbReference>
<proteinExistence type="predicted"/>
<dbReference type="InterPro" id="IPR015943">
    <property type="entry name" value="WD40/YVTN_repeat-like_dom_sf"/>
</dbReference>
<dbReference type="InterPro" id="IPR057854">
    <property type="entry name" value="TPR_WDR11"/>
</dbReference>
<dbReference type="Proteomes" id="UP001075354">
    <property type="component" value="Chromosome 13"/>
</dbReference>
<protein>
    <recommendedName>
        <fullName evidence="10">WD repeat-containing protein 11</fullName>
    </recommendedName>
</protein>
<dbReference type="InterPro" id="IPR057852">
    <property type="entry name" value="Beta-prop_WDR11_1st"/>
</dbReference>
<evidence type="ECO:0000313" key="8">
    <source>
        <dbReference type="EMBL" id="KAJ1521330.1"/>
    </source>
</evidence>
<feature type="domain" description="WDR11 first beta-propeller" evidence="5">
    <location>
        <begin position="36"/>
        <end position="184"/>
    </location>
</feature>
<sequence>MELGSILREGKMDSFSVESDLSRLIKPTVAPRVLTGPASTYNQGAIDWGENGLLAYGCQYTVVIVDTKNVQPIQSLDKHKSMVNRVLWGTGQHKKLVSGDTNGHIVVWNICSGKSKFVLQDGKNTATSMAWLTGYDEGSDLLLTLHPPYAVVLWDTTSGTKLWKKTYTESLVAFDLNPFEANKMAFQCTDCILFVADLSPSKVPSSNGRKFYISSPKQNTSSRTPSSANLAVGGAVGEKHGTRDRLRRLMQDFVVGEVKPKAEESVAVTECLQVIYHRAIRNLLLLVYPSEILILDLHINHTVGLIPLERSTSPLLQVVSARQRNILYCLHESGSVSVRFHRQQPQFLMSPLDAPGSSNSLADMVGIGGDSYLEVAYEQKCQSEVIRQTKGSKLIGIAVSQMCERRIALYINTGKIVFLELQTSNVGAEWFANLLSNSSGFRPNWPKETLSDIVPPLNSDAVVGPVRLLLMGLLHSITSPLTAVKMNPHSPSRTKQRNHPLQGPLLAVGTSNGLVQIINVGSGTIEKEMAVSSYPIRGIEWINQYSILTWSYPNASPNSNLVRNELRLTNIMTGYVQQVRQDRGDEAAVEIVRVSPHRFYFAVVQKDATVEVWDLQNLTLLWTLSKKFSGITALEWMSPYTKKSSRKKSVSVEKESRRSSVASVPSTPVTDEARPFGASGMDAVQETETETEEGNRGEVISEQFALADTESNFYYYIVEGNVARDSIKVLQESGKAPISCLANKGELIVQGDVEGNLHVYYLKARKYSVISTSRGSIKKICFAPGDGNMKLLVLYVDGVLLLNLNETLKRVELKCPRDMVTIVDIDWASEDCPLIVSQDGCIRIMDSALKECSSSVNDYEFQDRIFCVALLPKTVHKNLEIILATRYWEKDEEASVFDAPKNWEHLTTEDGFTELELKAIGDQLKQMDAAALALLSTPEATMGVAERSLLIAKLFGEQFDVDFWTIALYYLRVAQLEQKQRLSESDFSLCDFNNLNMDSPSSSGSKNPKIRPNILPLDSHYDYLCDSYTYKRQQMDRVIAYESKRGDEEHTKKVIQELILLGETDRAVQLLLETELENPNYYTDAIKACLVATIQSTGAAQSTIKLVATNLIANGNIWEGVQLLCLIGKGLDACRYLLSYNLWDSAVWLAKAVLPPIEMNEVLKKYADHLFATGHRNEAILVILSMGSFERVLETLGVFRLHKHAGLFLQACREFGVLPQRKSMEPACPQTTLLTAVELDFARCLFDAGNHRAAVLLCKRLGESGNELRREFEILAEEVL</sequence>
<name>A0AAV7X8I0_9NEOP</name>
<dbReference type="PROSITE" id="PS00678">
    <property type="entry name" value="WD_REPEATS_1"/>
    <property type="match status" value="1"/>
</dbReference>
<dbReference type="PANTHER" id="PTHR14593:SF5">
    <property type="entry name" value="WD REPEAT-CONTAINING PROTEIN 11"/>
    <property type="match status" value="1"/>
</dbReference>
<dbReference type="Pfam" id="PF23753">
    <property type="entry name" value="TPR_WDR11"/>
    <property type="match status" value="1"/>
</dbReference>
<dbReference type="AlphaFoldDB" id="A0AAV7X8I0"/>
<feature type="region of interest" description="Disordered" evidence="4">
    <location>
        <begin position="210"/>
        <end position="234"/>
    </location>
</feature>
<dbReference type="Pfam" id="PF23752">
    <property type="entry name" value="Beta-prop_WDR11_2nd"/>
    <property type="match status" value="1"/>
</dbReference>
<feature type="compositionally biased region" description="Polar residues" evidence="4">
    <location>
        <begin position="215"/>
        <end position="229"/>
    </location>
</feature>
<feature type="region of interest" description="Disordered" evidence="4">
    <location>
        <begin position="647"/>
        <end position="696"/>
    </location>
</feature>
<keyword evidence="1 3" id="KW-0853">WD repeat</keyword>
<evidence type="ECO:0008006" key="10">
    <source>
        <dbReference type="Google" id="ProtNLM"/>
    </source>
</evidence>
<dbReference type="InterPro" id="IPR001680">
    <property type="entry name" value="WD40_rpt"/>
</dbReference>
<dbReference type="InterPro" id="IPR039694">
    <property type="entry name" value="WDR11"/>
</dbReference>
<dbReference type="Pfam" id="PF23751">
    <property type="entry name" value="Beta-prop_WDR11_1st"/>
    <property type="match status" value="1"/>
</dbReference>
<evidence type="ECO:0000259" key="6">
    <source>
        <dbReference type="Pfam" id="PF23752"/>
    </source>
</evidence>
<dbReference type="Gene3D" id="2.130.10.10">
    <property type="entry name" value="YVTN repeat-like/Quinoprotein amine dehydrogenase"/>
    <property type="match status" value="3"/>
</dbReference>
<organism evidence="8 9">
    <name type="scientific">Megalurothrips usitatus</name>
    <name type="common">bean blossom thrips</name>
    <dbReference type="NCBI Taxonomy" id="439358"/>
    <lineage>
        <taxon>Eukaryota</taxon>
        <taxon>Metazoa</taxon>
        <taxon>Ecdysozoa</taxon>
        <taxon>Arthropoda</taxon>
        <taxon>Hexapoda</taxon>
        <taxon>Insecta</taxon>
        <taxon>Pterygota</taxon>
        <taxon>Neoptera</taxon>
        <taxon>Paraneoptera</taxon>
        <taxon>Thysanoptera</taxon>
        <taxon>Terebrantia</taxon>
        <taxon>Thripoidea</taxon>
        <taxon>Thripidae</taxon>
        <taxon>Megalurothrips</taxon>
    </lineage>
</organism>
<evidence type="ECO:0000256" key="4">
    <source>
        <dbReference type="SAM" id="MobiDB-lite"/>
    </source>
</evidence>
<feature type="repeat" description="WD" evidence="3">
    <location>
        <begin position="76"/>
        <end position="118"/>
    </location>
</feature>
<keyword evidence="2" id="KW-0677">Repeat</keyword>
<feature type="repeat" description="WD" evidence="3">
    <location>
        <begin position="582"/>
        <end position="623"/>
    </location>
</feature>
<feature type="domain" description="WDR11 TPR" evidence="7">
    <location>
        <begin position="941"/>
        <end position="1216"/>
    </location>
</feature>
<dbReference type="InterPro" id="IPR019775">
    <property type="entry name" value="WD40_repeat_CS"/>
</dbReference>
<dbReference type="SMART" id="SM00320">
    <property type="entry name" value="WD40"/>
    <property type="match status" value="5"/>
</dbReference>
<dbReference type="PROSITE" id="PS50082">
    <property type="entry name" value="WD_REPEATS_2"/>
    <property type="match status" value="2"/>
</dbReference>
<evidence type="ECO:0000256" key="3">
    <source>
        <dbReference type="PROSITE-ProRule" id="PRU00221"/>
    </source>
</evidence>
<comment type="caution">
    <text evidence="8">The sequence shown here is derived from an EMBL/GenBank/DDBJ whole genome shotgun (WGS) entry which is preliminary data.</text>
</comment>
<accession>A0AAV7X8I0</accession>
<dbReference type="SUPFAM" id="SSF50978">
    <property type="entry name" value="WD40 repeat-like"/>
    <property type="match status" value="2"/>
</dbReference>